<keyword evidence="5 8" id="KW-1133">Transmembrane helix</keyword>
<feature type="transmembrane region" description="Helical" evidence="8">
    <location>
        <begin position="6"/>
        <end position="25"/>
    </location>
</feature>
<keyword evidence="1 8" id="KW-1003">Cell membrane</keyword>
<dbReference type="Proteomes" id="UP000585721">
    <property type="component" value="Unassembled WGS sequence"/>
</dbReference>
<dbReference type="AlphaFoldDB" id="A0A841GFZ3"/>
<reference evidence="12 13" key="1">
    <citation type="submission" date="2020-08" db="EMBL/GenBank/DDBJ databases">
        <title>Genomic Encyclopedia of Type Strains, Phase IV (KMG-IV): sequencing the most valuable type-strain genomes for metagenomic binning, comparative biology and taxonomic classification.</title>
        <authorList>
            <person name="Goeker M."/>
        </authorList>
    </citation>
    <scope>NUCLEOTIDE SEQUENCE [LARGE SCALE GENOMIC DNA]</scope>
    <source>
        <strain evidence="12 13">DSM 22975</strain>
    </source>
</reference>
<evidence type="ECO:0000256" key="4">
    <source>
        <dbReference type="ARBA" id="ARBA00022692"/>
    </source>
</evidence>
<comment type="subunit">
    <text evidence="8">Interacts with FtsZ via their C-terminal domains.</text>
</comment>
<dbReference type="SUPFAM" id="SSF64383">
    <property type="entry name" value="Cell-division protein ZipA, C-terminal domain"/>
    <property type="match status" value="1"/>
</dbReference>
<dbReference type="PANTHER" id="PTHR38685">
    <property type="entry name" value="CELL DIVISION PROTEIN ZIPA"/>
    <property type="match status" value="1"/>
</dbReference>
<dbReference type="InterPro" id="IPR036765">
    <property type="entry name" value="ZipA_FtsZ-bd_C_sf"/>
</dbReference>
<dbReference type="NCBIfam" id="TIGR02205">
    <property type="entry name" value="septum_zipA"/>
    <property type="match status" value="1"/>
</dbReference>
<comment type="function">
    <text evidence="8 9">Essential cell division protein that stabilizes the FtsZ protofilaments by cross-linking them and that serves as a cytoplasmic membrane anchor for the Z ring. Also required for the recruitment to the septal ring of downstream cell division proteins.</text>
</comment>
<evidence type="ECO:0000256" key="7">
    <source>
        <dbReference type="ARBA" id="ARBA00023306"/>
    </source>
</evidence>
<dbReference type="SMART" id="SM00771">
    <property type="entry name" value="ZipA_C"/>
    <property type="match status" value="1"/>
</dbReference>
<feature type="compositionally biased region" description="Polar residues" evidence="10">
    <location>
        <begin position="35"/>
        <end position="45"/>
    </location>
</feature>
<dbReference type="Pfam" id="PF04354">
    <property type="entry name" value="ZipA_C"/>
    <property type="match status" value="1"/>
</dbReference>
<dbReference type="Gene3D" id="3.30.1400.10">
    <property type="entry name" value="ZipA, C-terminal FtsZ-binding domain"/>
    <property type="match status" value="1"/>
</dbReference>
<evidence type="ECO:0000256" key="8">
    <source>
        <dbReference type="HAMAP-Rule" id="MF_00509"/>
    </source>
</evidence>
<dbReference type="InterPro" id="IPR007449">
    <property type="entry name" value="ZipA_FtsZ-bd_C"/>
</dbReference>
<organism evidence="12 13">
    <name type="scientific">Tolumonas osonensis</name>
    <dbReference type="NCBI Taxonomy" id="675874"/>
    <lineage>
        <taxon>Bacteria</taxon>
        <taxon>Pseudomonadati</taxon>
        <taxon>Pseudomonadota</taxon>
        <taxon>Gammaproteobacteria</taxon>
        <taxon>Aeromonadales</taxon>
        <taxon>Aeromonadaceae</taxon>
        <taxon>Tolumonas</taxon>
    </lineage>
</organism>
<evidence type="ECO:0000313" key="13">
    <source>
        <dbReference type="Proteomes" id="UP000585721"/>
    </source>
</evidence>
<keyword evidence="13" id="KW-1185">Reference proteome</keyword>
<evidence type="ECO:0000313" key="12">
    <source>
        <dbReference type="EMBL" id="MBB6054265.1"/>
    </source>
</evidence>
<evidence type="ECO:0000256" key="1">
    <source>
        <dbReference type="ARBA" id="ARBA00022475"/>
    </source>
</evidence>
<dbReference type="EMBL" id="JACHGR010000001">
    <property type="protein sequence ID" value="MBB6054265.1"/>
    <property type="molecule type" value="Genomic_DNA"/>
</dbReference>
<keyword evidence="7 8" id="KW-0131">Cell cycle</keyword>
<evidence type="ECO:0000256" key="5">
    <source>
        <dbReference type="ARBA" id="ARBA00022989"/>
    </source>
</evidence>
<comment type="subcellular location">
    <subcellularLocation>
        <location evidence="8">Cell inner membrane</location>
        <topology evidence="8">Single-pass type I membrane protein</topology>
    </subcellularLocation>
    <text evidence="8">Localizes to the Z ring in an FtsZ-dependent manner.</text>
</comment>
<comment type="similarity">
    <text evidence="8 9">Belongs to the ZipA family.</text>
</comment>
<evidence type="ECO:0000256" key="10">
    <source>
        <dbReference type="SAM" id="MobiDB-lite"/>
    </source>
</evidence>
<evidence type="ECO:0000256" key="6">
    <source>
        <dbReference type="ARBA" id="ARBA00023136"/>
    </source>
</evidence>
<feature type="domain" description="ZipA C-terminal FtsZ-binding" evidence="11">
    <location>
        <begin position="122"/>
        <end position="252"/>
    </location>
</feature>
<comment type="caution">
    <text evidence="12">The sequence shown here is derived from an EMBL/GenBank/DDBJ whole genome shotgun (WGS) entry which is preliminary data.</text>
</comment>
<keyword evidence="6 8" id="KW-0472">Membrane</keyword>
<evidence type="ECO:0000256" key="9">
    <source>
        <dbReference type="RuleBase" id="RU003612"/>
    </source>
</evidence>
<keyword evidence="2 8" id="KW-0997">Cell inner membrane</keyword>
<name>A0A841GFZ3_9GAMM</name>
<keyword evidence="3 8" id="KW-0132">Cell division</keyword>
<dbReference type="PANTHER" id="PTHR38685:SF1">
    <property type="entry name" value="CELL DIVISION PROTEIN ZIPA"/>
    <property type="match status" value="1"/>
</dbReference>
<dbReference type="GO" id="GO:0000917">
    <property type="term" value="P:division septum assembly"/>
    <property type="evidence" value="ECO:0007669"/>
    <property type="project" value="TreeGrafter"/>
</dbReference>
<dbReference type="GO" id="GO:0043093">
    <property type="term" value="P:FtsZ-dependent cytokinesis"/>
    <property type="evidence" value="ECO:0007669"/>
    <property type="project" value="UniProtKB-UniRule"/>
</dbReference>
<gene>
    <name evidence="8" type="primary">zipA</name>
    <name evidence="12" type="ORF">HNR75_000130</name>
</gene>
<dbReference type="HAMAP" id="MF_00509">
    <property type="entry name" value="ZipA"/>
    <property type="match status" value="1"/>
</dbReference>
<dbReference type="GO" id="GO:0032153">
    <property type="term" value="C:cell division site"/>
    <property type="evidence" value="ECO:0007669"/>
    <property type="project" value="UniProtKB-UniRule"/>
</dbReference>
<dbReference type="GO" id="GO:0005886">
    <property type="term" value="C:plasma membrane"/>
    <property type="evidence" value="ECO:0007669"/>
    <property type="project" value="UniProtKB-SubCell"/>
</dbReference>
<accession>A0A841GFZ3</accession>
<keyword evidence="4 8" id="KW-0812">Transmembrane</keyword>
<sequence>MQDLRIVLVIVGALAIAALVIHGLWTNQKNKRAQQKNAVSKSAPTKRNGDARDVDGFDADGVGKVRVVPRNGAPVRDAEPVISSVPQFSAGDDELAEQEDIATAVVAEPELESQQEPVKGNWKDVYVINISARDGSYIYGRDLKHALRILGFRFGEMDIYHRHLEMDGEGDVLFSLINMIKPGTFEPSKMDRMMTPGVSLFMQLPAAGRGLAHFDLMLKAADKLASEVDGILLDASRQPLSEYYLTQCRDELKAYDHQ</sequence>
<dbReference type="RefSeq" id="WP_188025090.1">
    <property type="nucleotide sequence ID" value="NZ_JACHGR010000001.1"/>
</dbReference>
<feature type="region of interest" description="Disordered" evidence="10">
    <location>
        <begin position="31"/>
        <end position="57"/>
    </location>
</feature>
<evidence type="ECO:0000259" key="11">
    <source>
        <dbReference type="SMART" id="SM00771"/>
    </source>
</evidence>
<protein>
    <recommendedName>
        <fullName evidence="8 9">Cell division protein ZipA</fullName>
    </recommendedName>
</protein>
<evidence type="ECO:0000256" key="2">
    <source>
        <dbReference type="ARBA" id="ARBA00022519"/>
    </source>
</evidence>
<evidence type="ECO:0000256" key="3">
    <source>
        <dbReference type="ARBA" id="ARBA00022618"/>
    </source>
</evidence>
<dbReference type="InterPro" id="IPR011919">
    <property type="entry name" value="Cell_div_ZipA"/>
</dbReference>
<proteinExistence type="inferred from homology"/>